<accession>A0ACB7ZV29</accession>
<name>A0ACB7ZV29_9AGAM</name>
<keyword evidence="2" id="KW-1185">Reference proteome</keyword>
<evidence type="ECO:0000313" key="1">
    <source>
        <dbReference type="EMBL" id="KAH7904722.1"/>
    </source>
</evidence>
<sequence length="202" mass="21835">MPQTPITIQLTLPAECLENDHIVTFSVRREAPSSGTSHGVILSPVTVQSPLTTQSVSSVPSLGRSSSHDTTARHIHRHSVLSSTAARSISHTSSREMMARSVSRASSHEALTDMFDRISIVSSQPESNNFRRGIRSHDRTASMSTAPTTVSNNATDVHPCLVYPMPAGVRAPDHPESASRGADKRFYVILQGKATGVFYGSW</sequence>
<evidence type="ECO:0000313" key="2">
    <source>
        <dbReference type="Proteomes" id="UP000790377"/>
    </source>
</evidence>
<dbReference type="Proteomes" id="UP000790377">
    <property type="component" value="Unassembled WGS sequence"/>
</dbReference>
<organism evidence="1 2">
    <name type="scientific">Hygrophoropsis aurantiaca</name>
    <dbReference type="NCBI Taxonomy" id="72124"/>
    <lineage>
        <taxon>Eukaryota</taxon>
        <taxon>Fungi</taxon>
        <taxon>Dikarya</taxon>
        <taxon>Basidiomycota</taxon>
        <taxon>Agaricomycotina</taxon>
        <taxon>Agaricomycetes</taxon>
        <taxon>Agaricomycetidae</taxon>
        <taxon>Boletales</taxon>
        <taxon>Coniophorineae</taxon>
        <taxon>Hygrophoropsidaceae</taxon>
        <taxon>Hygrophoropsis</taxon>
    </lineage>
</organism>
<dbReference type="EMBL" id="MU268380">
    <property type="protein sequence ID" value="KAH7904722.1"/>
    <property type="molecule type" value="Genomic_DNA"/>
</dbReference>
<reference evidence="1" key="1">
    <citation type="journal article" date="2021" name="New Phytol.">
        <title>Evolutionary innovations through gain and loss of genes in the ectomycorrhizal Boletales.</title>
        <authorList>
            <person name="Wu G."/>
            <person name="Miyauchi S."/>
            <person name="Morin E."/>
            <person name="Kuo A."/>
            <person name="Drula E."/>
            <person name="Varga T."/>
            <person name="Kohler A."/>
            <person name="Feng B."/>
            <person name="Cao Y."/>
            <person name="Lipzen A."/>
            <person name="Daum C."/>
            <person name="Hundley H."/>
            <person name="Pangilinan J."/>
            <person name="Johnson J."/>
            <person name="Barry K."/>
            <person name="LaButti K."/>
            <person name="Ng V."/>
            <person name="Ahrendt S."/>
            <person name="Min B."/>
            <person name="Choi I.G."/>
            <person name="Park H."/>
            <person name="Plett J.M."/>
            <person name="Magnuson J."/>
            <person name="Spatafora J.W."/>
            <person name="Nagy L.G."/>
            <person name="Henrissat B."/>
            <person name="Grigoriev I.V."/>
            <person name="Yang Z.L."/>
            <person name="Xu J."/>
            <person name="Martin F.M."/>
        </authorList>
    </citation>
    <scope>NUCLEOTIDE SEQUENCE</scope>
    <source>
        <strain evidence="1">ATCC 28755</strain>
    </source>
</reference>
<gene>
    <name evidence="1" type="ORF">BJ138DRAFT_1119141</name>
</gene>
<protein>
    <submittedName>
        <fullName evidence="1">Uncharacterized protein</fullName>
    </submittedName>
</protein>
<proteinExistence type="predicted"/>
<comment type="caution">
    <text evidence="1">The sequence shown here is derived from an EMBL/GenBank/DDBJ whole genome shotgun (WGS) entry which is preliminary data.</text>
</comment>